<keyword evidence="2" id="KW-0997">Cell inner membrane</keyword>
<proteinExistence type="inferred from homology"/>
<dbReference type="InterPro" id="IPR004090">
    <property type="entry name" value="Chemotax_Me-accpt_rcpt"/>
</dbReference>
<evidence type="ECO:0000313" key="10">
    <source>
        <dbReference type="Proteomes" id="UP000075787"/>
    </source>
</evidence>
<evidence type="ECO:0000256" key="1">
    <source>
        <dbReference type="ARBA" id="ARBA00004429"/>
    </source>
</evidence>
<dbReference type="Pfam" id="PF22673">
    <property type="entry name" value="MCP-like_PDC_1"/>
    <property type="match status" value="1"/>
</dbReference>
<organism evidence="9 10">
    <name type="scientific">Tistrella mobilis</name>
    <dbReference type="NCBI Taxonomy" id="171437"/>
    <lineage>
        <taxon>Bacteria</taxon>
        <taxon>Pseudomonadati</taxon>
        <taxon>Pseudomonadota</taxon>
        <taxon>Alphaproteobacteria</taxon>
        <taxon>Geminicoccales</taxon>
        <taxon>Geminicoccaceae</taxon>
        <taxon>Tistrella</taxon>
    </lineage>
</organism>
<dbReference type="Proteomes" id="UP000075787">
    <property type="component" value="Unassembled WGS sequence"/>
</dbReference>
<evidence type="ECO:0000256" key="2">
    <source>
        <dbReference type="ARBA" id="ARBA00022519"/>
    </source>
</evidence>
<dbReference type="CDD" id="cd12913">
    <property type="entry name" value="PDC1_MCP_like"/>
    <property type="match status" value="1"/>
</dbReference>
<dbReference type="AlphaFoldDB" id="A0A162LML2"/>
<dbReference type="InterPro" id="IPR000727">
    <property type="entry name" value="T_SNARE_dom"/>
</dbReference>
<dbReference type="OrthoDB" id="9814362at2"/>
<feature type="domain" description="T-SNARE coiled-coil homology" evidence="7">
    <location>
        <begin position="593"/>
        <end position="655"/>
    </location>
</feature>
<feature type="domain" description="HAMP" evidence="8">
    <location>
        <begin position="347"/>
        <end position="400"/>
    </location>
</feature>
<dbReference type="PANTHER" id="PTHR32089">
    <property type="entry name" value="METHYL-ACCEPTING CHEMOTAXIS PROTEIN MCPB"/>
    <property type="match status" value="1"/>
</dbReference>
<gene>
    <name evidence="9" type="ORF">AUP44_02870</name>
</gene>
<dbReference type="PROSITE" id="PS50111">
    <property type="entry name" value="CHEMOTAXIS_TRANSDUC_2"/>
    <property type="match status" value="1"/>
</dbReference>
<accession>A0A162LML2</accession>
<dbReference type="Pfam" id="PF00672">
    <property type="entry name" value="HAMP"/>
    <property type="match status" value="1"/>
</dbReference>
<dbReference type="GeneID" id="97239103"/>
<dbReference type="CDD" id="cd06225">
    <property type="entry name" value="HAMP"/>
    <property type="match status" value="1"/>
</dbReference>
<dbReference type="SUPFAM" id="SSF58104">
    <property type="entry name" value="Methyl-accepting chemotaxis protein (MCP) signaling domain"/>
    <property type="match status" value="1"/>
</dbReference>
<dbReference type="Gene3D" id="6.10.340.10">
    <property type="match status" value="1"/>
</dbReference>
<feature type="domain" description="Methyl-accepting transducer" evidence="6">
    <location>
        <begin position="434"/>
        <end position="663"/>
    </location>
</feature>
<dbReference type="SMART" id="SM00304">
    <property type="entry name" value="HAMP"/>
    <property type="match status" value="1"/>
</dbReference>
<name>A0A162LML2_9PROT</name>
<evidence type="ECO:0000256" key="4">
    <source>
        <dbReference type="ARBA" id="ARBA00029447"/>
    </source>
</evidence>
<reference evidence="9 10" key="1">
    <citation type="submission" date="2015-12" db="EMBL/GenBank/DDBJ databases">
        <title>Genome sequence of Tistrella mobilis MCCC 1A02139.</title>
        <authorList>
            <person name="Lu L."/>
            <person name="Lai Q."/>
            <person name="Shao Z."/>
            <person name="Qian P."/>
        </authorList>
    </citation>
    <scope>NUCLEOTIDE SEQUENCE [LARGE SCALE GENOMIC DNA]</scope>
    <source>
        <strain evidence="9 10">MCCC 1A02139</strain>
    </source>
</reference>
<protein>
    <submittedName>
        <fullName evidence="9">Chemotaxis protein</fullName>
    </submittedName>
</protein>
<sequence>MFLRNWMRRRLAVKIVVPVLLVLTLGLGLSTWFGVSRSGETIEHLSETVVEGVAGEAKEQVTGIIDGAFGVARGIGATAAGAIDAGKADREAFVAMLKLLLQDNPNLVGTWIAFEPDAFDGADAAHKGQPGHDATGRFIPYVSRSGSTINLDPLLDYETPGAGDYYLLARKTRREQIIEPYFYEIAGKQELITSLAVPVVRDGRVIGVAGVDLKLPVLNQILGEMKPFGTGSVSLISTGGLWVAYHDAAQLGKAAADLEPELAAAIGRSDGRPMAFEAAPQAVTGTPVHRIVLPARFGKVEAPWFVTVDVPEAEISAPVVELTNGLVTTGVVVIIAMGVVVALLIQRLAAAPVGRLTGAVRRLAADETDVVVPLTGRADELGVMAGSIDYFKDRLVEVKHLREEQEAAKERAAAERRAEMMRLAGTFEAAIAGVVDGVARAAGDLQANATELSDTADDASRQSAAVAAATGQASSNVAMVAGAGEELSASIAEISRQVAESSTVTRSAVEDAEATGRTVEGLAEAAQRIGGIVQLISDIAAQTNLLALNATIEAARAGDAGKGFAVVASEVKSLADQTARATQDISAQIAGMQQVTKGATEAMTQIRATIGRIDEISTAIAAAVEEQSAATSDISTNAQQAARGVDEVSRSVTGVSRVASDVGTTAGRVLAASSDLSTQSDALRREVGAFIEGVRRA</sequence>
<dbReference type="Gene3D" id="1.10.287.950">
    <property type="entry name" value="Methyl-accepting chemotaxis protein"/>
    <property type="match status" value="1"/>
</dbReference>
<comment type="subcellular location">
    <subcellularLocation>
        <location evidence="1">Cell inner membrane</location>
        <topology evidence="1">Multi-pass membrane protein</topology>
    </subcellularLocation>
</comment>
<evidence type="ECO:0000256" key="3">
    <source>
        <dbReference type="ARBA" id="ARBA00023224"/>
    </source>
</evidence>
<evidence type="ECO:0000259" key="7">
    <source>
        <dbReference type="PROSITE" id="PS50192"/>
    </source>
</evidence>
<dbReference type="GO" id="GO:0007165">
    <property type="term" value="P:signal transduction"/>
    <property type="evidence" value="ECO:0007669"/>
    <property type="project" value="UniProtKB-KW"/>
</dbReference>
<keyword evidence="2" id="KW-0472">Membrane</keyword>
<keyword evidence="2" id="KW-1003">Cell membrane</keyword>
<dbReference type="GO" id="GO:0006935">
    <property type="term" value="P:chemotaxis"/>
    <property type="evidence" value="ECO:0007669"/>
    <property type="project" value="InterPro"/>
</dbReference>
<evidence type="ECO:0000256" key="5">
    <source>
        <dbReference type="PROSITE-ProRule" id="PRU00284"/>
    </source>
</evidence>
<evidence type="ECO:0000313" key="9">
    <source>
        <dbReference type="EMBL" id="KYO55755.1"/>
    </source>
</evidence>
<dbReference type="PANTHER" id="PTHR32089:SF112">
    <property type="entry name" value="LYSOZYME-LIKE PROTEIN-RELATED"/>
    <property type="match status" value="1"/>
</dbReference>
<dbReference type="RefSeq" id="WP_062762133.1">
    <property type="nucleotide sequence ID" value="NZ_CP121042.1"/>
</dbReference>
<dbReference type="PROSITE" id="PS50192">
    <property type="entry name" value="T_SNARE"/>
    <property type="match status" value="1"/>
</dbReference>
<dbReference type="Pfam" id="PF00015">
    <property type="entry name" value="MCPsignal"/>
    <property type="match status" value="1"/>
</dbReference>
<comment type="similarity">
    <text evidence="4">Belongs to the methyl-accepting chemotaxis (MCP) protein family.</text>
</comment>
<dbReference type="GO" id="GO:0004888">
    <property type="term" value="F:transmembrane signaling receptor activity"/>
    <property type="evidence" value="ECO:0007669"/>
    <property type="project" value="InterPro"/>
</dbReference>
<dbReference type="InterPro" id="IPR003660">
    <property type="entry name" value="HAMP_dom"/>
</dbReference>
<dbReference type="EMBL" id="LPZR01000057">
    <property type="protein sequence ID" value="KYO55755.1"/>
    <property type="molecule type" value="Genomic_DNA"/>
</dbReference>
<dbReference type="SMART" id="SM00283">
    <property type="entry name" value="MA"/>
    <property type="match status" value="1"/>
</dbReference>
<dbReference type="PROSITE" id="PS50885">
    <property type="entry name" value="HAMP"/>
    <property type="match status" value="1"/>
</dbReference>
<evidence type="ECO:0000259" key="8">
    <source>
        <dbReference type="PROSITE" id="PS50885"/>
    </source>
</evidence>
<dbReference type="Gene3D" id="3.30.450.20">
    <property type="entry name" value="PAS domain"/>
    <property type="match status" value="2"/>
</dbReference>
<keyword evidence="3 5" id="KW-0807">Transducer</keyword>
<dbReference type="InterPro" id="IPR004089">
    <property type="entry name" value="MCPsignal_dom"/>
</dbReference>
<dbReference type="GO" id="GO:0005886">
    <property type="term" value="C:plasma membrane"/>
    <property type="evidence" value="ECO:0007669"/>
    <property type="project" value="UniProtKB-SubCell"/>
</dbReference>
<evidence type="ECO:0000259" key="6">
    <source>
        <dbReference type="PROSITE" id="PS50111"/>
    </source>
</evidence>
<comment type="caution">
    <text evidence="9">The sequence shown here is derived from an EMBL/GenBank/DDBJ whole genome shotgun (WGS) entry which is preliminary data.</text>
</comment>
<dbReference type="PRINTS" id="PR00260">
    <property type="entry name" value="CHEMTRNSDUCR"/>
</dbReference>